<dbReference type="AlphaFoldDB" id="A0A914WW31"/>
<dbReference type="WBParaSite" id="PSAMB.scaffold5484size11591.g26702.t1">
    <property type="protein sequence ID" value="PSAMB.scaffold5484size11591.g26702.t1"/>
    <property type="gene ID" value="PSAMB.scaffold5484size11591.g26702"/>
</dbReference>
<keyword evidence="1" id="KW-1185">Reference proteome</keyword>
<organism evidence="1 2">
    <name type="scientific">Plectus sambesii</name>
    <dbReference type="NCBI Taxonomy" id="2011161"/>
    <lineage>
        <taxon>Eukaryota</taxon>
        <taxon>Metazoa</taxon>
        <taxon>Ecdysozoa</taxon>
        <taxon>Nematoda</taxon>
        <taxon>Chromadorea</taxon>
        <taxon>Plectida</taxon>
        <taxon>Plectina</taxon>
        <taxon>Plectoidea</taxon>
        <taxon>Plectidae</taxon>
        <taxon>Plectus</taxon>
    </lineage>
</organism>
<reference evidence="2" key="1">
    <citation type="submission" date="2022-11" db="UniProtKB">
        <authorList>
            <consortium name="WormBaseParasite"/>
        </authorList>
    </citation>
    <scope>IDENTIFICATION</scope>
</reference>
<protein>
    <submittedName>
        <fullName evidence="2">Zinc finger PHD-type domain-containing protein</fullName>
    </submittedName>
</protein>
<dbReference type="Proteomes" id="UP000887566">
    <property type="component" value="Unplaced"/>
</dbReference>
<accession>A0A914WW31</accession>
<evidence type="ECO:0000313" key="2">
    <source>
        <dbReference type="WBParaSite" id="PSAMB.scaffold5484size11591.g26702.t1"/>
    </source>
</evidence>
<name>A0A914WW31_9BILA</name>
<sequence>MCRTTNSAEGRHSGLKSTWRGASPKLNNYVDWLIKAHDEHVTRMVQLNAGQPLKRRDPKYIKLDENIARAKTRFQAREAIELMSEAPDMTDIILRHLQHVSCLFGYANWNNADAIDANLNEPVHDAANIDADLVVESEAEEQAIPDPAQISLFDAAPSLPTGQQQAKCPALVHTFLPPCTHRRAVQPVVPPHQLADAFILPVSDAPTTATLDASMEDIDSTSDETATAATSISMATQSAVNAVYSICMRCSKFTSEVCARCVRPLHAHCAPVSGDPVFFCDECGTEMVENARANAELRRGGEYDALEAELTQYYMGSSTGQFE</sequence>
<evidence type="ECO:0000313" key="1">
    <source>
        <dbReference type="Proteomes" id="UP000887566"/>
    </source>
</evidence>
<proteinExistence type="predicted"/>